<protein>
    <submittedName>
        <fullName evidence="4">Protein binding protein</fullName>
    </submittedName>
</protein>
<dbReference type="Pfam" id="PF12978">
    <property type="entry name" value="DUF3862"/>
    <property type="match status" value="1"/>
</dbReference>
<keyword evidence="3" id="KW-1133">Transmembrane helix</keyword>
<name>A0A8S5PDU3_9CAUD</name>
<dbReference type="InterPro" id="IPR024418">
    <property type="entry name" value="DUF3862"/>
</dbReference>
<feature type="transmembrane region" description="Helical" evidence="3">
    <location>
        <begin position="26"/>
        <end position="51"/>
    </location>
</feature>
<feature type="compositionally biased region" description="Basic and acidic residues" evidence="2">
    <location>
        <begin position="119"/>
        <end position="135"/>
    </location>
</feature>
<evidence type="ECO:0000313" key="4">
    <source>
        <dbReference type="EMBL" id="DAE04619.1"/>
    </source>
</evidence>
<accession>A0A8S5PDU3</accession>
<dbReference type="InterPro" id="IPR037873">
    <property type="entry name" value="BamE-like"/>
</dbReference>
<feature type="transmembrane region" description="Helical" evidence="3">
    <location>
        <begin position="63"/>
        <end position="82"/>
    </location>
</feature>
<keyword evidence="3" id="KW-0472">Membrane</keyword>
<evidence type="ECO:0000256" key="1">
    <source>
        <dbReference type="ARBA" id="ARBA00022729"/>
    </source>
</evidence>
<reference evidence="4" key="1">
    <citation type="journal article" date="2021" name="Proc. Natl. Acad. Sci. U.S.A.">
        <title>A Catalog of Tens of Thousands of Viruses from Human Metagenomes Reveals Hidden Associations with Chronic Diseases.</title>
        <authorList>
            <person name="Tisza M.J."/>
            <person name="Buck C.B."/>
        </authorList>
    </citation>
    <scope>NUCLEOTIDE SEQUENCE</scope>
    <source>
        <strain evidence="4">Ctvns3</strain>
    </source>
</reference>
<dbReference type="Gene3D" id="3.30.1450.10">
    <property type="match status" value="1"/>
</dbReference>
<dbReference type="EMBL" id="BK015391">
    <property type="protein sequence ID" value="DAE04619.1"/>
    <property type="molecule type" value="Genomic_DNA"/>
</dbReference>
<keyword evidence="1" id="KW-0732">Signal</keyword>
<feature type="compositionally biased region" description="Low complexity" evidence="2">
    <location>
        <begin position="99"/>
        <end position="118"/>
    </location>
</feature>
<feature type="region of interest" description="Disordered" evidence="2">
    <location>
        <begin position="85"/>
        <end position="135"/>
    </location>
</feature>
<evidence type="ECO:0000256" key="3">
    <source>
        <dbReference type="SAM" id="Phobius"/>
    </source>
</evidence>
<organism evidence="4">
    <name type="scientific">Myoviridae sp. ctvns3</name>
    <dbReference type="NCBI Taxonomy" id="2825204"/>
    <lineage>
        <taxon>Viruses</taxon>
        <taxon>Duplodnaviria</taxon>
        <taxon>Heunggongvirae</taxon>
        <taxon>Uroviricota</taxon>
        <taxon>Caudoviricetes</taxon>
    </lineage>
</organism>
<proteinExistence type="predicted"/>
<sequence length="206" mass="22459">MNSNTNSEMPFTPNQQAPQKNSTLSVLALIFSITGCLCFIGLILSIIDLVQRDNSKKHSLSKAALIISVVWIVLSIIFGAIGGGKNSQPSVPDTASTIASTETSQSNNTSENTEQTEATDTKNTESENVSKNEEWISKDEYDQIETGMSYEQVKEIIGSDGEEVSTATVGDMTTTIYMWYGKDHMSNANVTFQNDSMFAKAQFGLE</sequence>
<keyword evidence="3" id="KW-0812">Transmembrane</keyword>
<feature type="compositionally biased region" description="Polar residues" evidence="2">
    <location>
        <begin position="86"/>
        <end position="98"/>
    </location>
</feature>
<evidence type="ECO:0000256" key="2">
    <source>
        <dbReference type="SAM" id="MobiDB-lite"/>
    </source>
</evidence>